<organism evidence="2 3">
    <name type="scientific">Rubricella aquisinus</name>
    <dbReference type="NCBI Taxonomy" id="2028108"/>
    <lineage>
        <taxon>Bacteria</taxon>
        <taxon>Pseudomonadati</taxon>
        <taxon>Pseudomonadota</taxon>
        <taxon>Alphaproteobacteria</taxon>
        <taxon>Rhodobacterales</taxon>
        <taxon>Paracoccaceae</taxon>
        <taxon>Rubricella</taxon>
    </lineage>
</organism>
<evidence type="ECO:0000313" key="2">
    <source>
        <dbReference type="EMBL" id="MBB5514808.1"/>
    </source>
</evidence>
<dbReference type="RefSeq" id="WP_184008793.1">
    <property type="nucleotide sequence ID" value="NZ_JACIJS010000002.1"/>
</dbReference>
<reference evidence="2 3" key="1">
    <citation type="submission" date="2020-08" db="EMBL/GenBank/DDBJ databases">
        <title>Genomic Encyclopedia of Type Strains, Phase IV (KMG-IV): sequencing the most valuable type-strain genomes for metagenomic binning, comparative biology and taxonomic classification.</title>
        <authorList>
            <person name="Goeker M."/>
        </authorList>
    </citation>
    <scope>NUCLEOTIDE SEQUENCE [LARGE SCALE GENOMIC DNA]</scope>
    <source>
        <strain evidence="2 3">DSM 103377</strain>
    </source>
</reference>
<feature type="chain" id="PRO_5032800424" evidence="1">
    <location>
        <begin position="26"/>
        <end position="182"/>
    </location>
</feature>
<accession>A0A840WI56</accession>
<comment type="caution">
    <text evidence="2">The sequence shown here is derived from an EMBL/GenBank/DDBJ whole genome shotgun (WGS) entry which is preliminary data.</text>
</comment>
<feature type="signal peptide" evidence="1">
    <location>
        <begin position="1"/>
        <end position="25"/>
    </location>
</feature>
<proteinExistence type="predicted"/>
<dbReference type="EMBL" id="JACIJS010000002">
    <property type="protein sequence ID" value="MBB5514808.1"/>
    <property type="molecule type" value="Genomic_DNA"/>
</dbReference>
<keyword evidence="1" id="KW-0732">Signal</keyword>
<gene>
    <name evidence="2" type="ORF">FHS89_000814</name>
</gene>
<sequence length="182" mass="18997">MTILNRRGLMAGALALGAVPNAVRAADRATIDARVDSALALLFAQRPGSEELFRRAKGVLVMPDVRKAGLFVGGAYGEGALIVEGVKVAYYSVAAASFGLQLGAQITRQAIFFLTEEALREFRLADGWDLSAGAEITGEGDGFDLSASTALSNRPIVSVTFGQDGAMLSAALEGAKYSPISR</sequence>
<dbReference type="Proteomes" id="UP000553766">
    <property type="component" value="Unassembled WGS sequence"/>
</dbReference>
<protein>
    <submittedName>
        <fullName evidence="2">Lipid-binding SYLF domain-containing protein</fullName>
    </submittedName>
</protein>
<dbReference type="AlphaFoldDB" id="A0A840WI56"/>
<dbReference type="CDD" id="cd11524">
    <property type="entry name" value="SYLF"/>
    <property type="match status" value="1"/>
</dbReference>
<name>A0A840WI56_9RHOB</name>
<keyword evidence="3" id="KW-1185">Reference proteome</keyword>
<evidence type="ECO:0000256" key="1">
    <source>
        <dbReference type="SAM" id="SignalP"/>
    </source>
</evidence>
<evidence type="ECO:0000313" key="3">
    <source>
        <dbReference type="Proteomes" id="UP000553766"/>
    </source>
</evidence>